<gene>
    <name evidence="9" type="ORF">AFR_40305</name>
</gene>
<feature type="transmembrane region" description="Helical" evidence="7">
    <location>
        <begin position="20"/>
        <end position="42"/>
    </location>
</feature>
<feature type="transmembrane region" description="Helical" evidence="7">
    <location>
        <begin position="305"/>
        <end position="322"/>
    </location>
</feature>
<dbReference type="Gene3D" id="1.20.1250.20">
    <property type="entry name" value="MFS general substrate transporter like domains"/>
    <property type="match status" value="1"/>
</dbReference>
<accession>U5WE59</accession>
<dbReference type="InterPro" id="IPR036259">
    <property type="entry name" value="MFS_trans_sf"/>
</dbReference>
<feature type="transmembrane region" description="Helical" evidence="7">
    <location>
        <begin position="343"/>
        <end position="364"/>
    </location>
</feature>
<evidence type="ECO:0000313" key="9">
    <source>
        <dbReference type="EMBL" id="AGZ46315.1"/>
    </source>
</evidence>
<dbReference type="AlphaFoldDB" id="U5WE59"/>
<keyword evidence="10" id="KW-1185">Reference proteome</keyword>
<dbReference type="OrthoDB" id="5379144at2"/>
<feature type="transmembrane region" description="Helical" evidence="7">
    <location>
        <begin position="213"/>
        <end position="233"/>
    </location>
</feature>
<keyword evidence="4 7" id="KW-0812">Transmembrane</keyword>
<name>U5WE59_9ACTN</name>
<feature type="transmembrane region" description="Helical" evidence="7">
    <location>
        <begin position="48"/>
        <end position="70"/>
    </location>
</feature>
<feature type="transmembrane region" description="Helical" evidence="7">
    <location>
        <begin position="168"/>
        <end position="188"/>
    </location>
</feature>
<feature type="transmembrane region" description="Helical" evidence="7">
    <location>
        <begin position="370"/>
        <end position="389"/>
    </location>
</feature>
<dbReference type="Pfam" id="PF07690">
    <property type="entry name" value="MFS_1"/>
    <property type="match status" value="1"/>
</dbReference>
<feature type="transmembrane region" description="Helical" evidence="7">
    <location>
        <begin position="253"/>
        <end position="271"/>
    </location>
</feature>
<evidence type="ECO:0000256" key="5">
    <source>
        <dbReference type="ARBA" id="ARBA00022989"/>
    </source>
</evidence>
<dbReference type="GO" id="GO:0022857">
    <property type="term" value="F:transmembrane transporter activity"/>
    <property type="evidence" value="ECO:0007669"/>
    <property type="project" value="InterPro"/>
</dbReference>
<keyword evidence="3" id="KW-1003">Cell membrane</keyword>
<keyword evidence="2" id="KW-0813">Transport</keyword>
<evidence type="ECO:0000256" key="3">
    <source>
        <dbReference type="ARBA" id="ARBA00022475"/>
    </source>
</evidence>
<dbReference type="STRING" id="1246995.AFR_40305"/>
<dbReference type="RefSeq" id="WP_023562647.1">
    <property type="nucleotide sequence ID" value="NC_022657.1"/>
</dbReference>
<dbReference type="PROSITE" id="PS50850">
    <property type="entry name" value="MFS"/>
    <property type="match status" value="1"/>
</dbReference>
<reference evidence="9 10" key="1">
    <citation type="journal article" date="2014" name="J. Biotechnol.">
        <title>Complete genome sequence of the actinobacterium Actinoplanes friuliensis HAG 010964, producer of the lipopeptide antibiotic friulimycin.</title>
        <authorList>
            <person name="Ruckert C."/>
            <person name="Szczepanowski R."/>
            <person name="Albersmeier A."/>
            <person name="Goesmann A."/>
            <person name="Fischer N."/>
            <person name="Steinkamper A."/>
            <person name="Puhler A."/>
            <person name="Biener R."/>
            <person name="Schwartz D."/>
            <person name="Kalinowski J."/>
        </authorList>
    </citation>
    <scope>NUCLEOTIDE SEQUENCE [LARGE SCALE GENOMIC DNA]</scope>
    <source>
        <strain evidence="9 10">DSM 7358</strain>
    </source>
</reference>
<evidence type="ECO:0000256" key="6">
    <source>
        <dbReference type="ARBA" id="ARBA00023136"/>
    </source>
</evidence>
<keyword evidence="6 7" id="KW-0472">Membrane</keyword>
<organism evidence="9 10">
    <name type="scientific">Actinoplanes friuliensis DSM 7358</name>
    <dbReference type="NCBI Taxonomy" id="1246995"/>
    <lineage>
        <taxon>Bacteria</taxon>
        <taxon>Bacillati</taxon>
        <taxon>Actinomycetota</taxon>
        <taxon>Actinomycetes</taxon>
        <taxon>Micromonosporales</taxon>
        <taxon>Micromonosporaceae</taxon>
        <taxon>Actinoplanes</taxon>
    </lineage>
</organism>
<dbReference type="GO" id="GO:0005886">
    <property type="term" value="C:plasma membrane"/>
    <property type="evidence" value="ECO:0007669"/>
    <property type="project" value="UniProtKB-SubCell"/>
</dbReference>
<dbReference type="HOGENOM" id="CLU_001265_60_4_11"/>
<dbReference type="SUPFAM" id="SSF103473">
    <property type="entry name" value="MFS general substrate transporter"/>
    <property type="match status" value="1"/>
</dbReference>
<evidence type="ECO:0000256" key="2">
    <source>
        <dbReference type="ARBA" id="ARBA00022448"/>
    </source>
</evidence>
<dbReference type="eggNOG" id="COG2814">
    <property type="taxonomic scope" value="Bacteria"/>
</dbReference>
<dbReference type="PANTHER" id="PTHR23517:SF2">
    <property type="entry name" value="MULTIDRUG RESISTANCE PROTEIN MDTH"/>
    <property type="match status" value="1"/>
</dbReference>
<dbReference type="PATRIC" id="fig|1246995.3.peg.8157"/>
<dbReference type="Proteomes" id="UP000017746">
    <property type="component" value="Chromosome"/>
</dbReference>
<keyword evidence="5 7" id="KW-1133">Transmembrane helix</keyword>
<dbReference type="EMBL" id="CP006272">
    <property type="protein sequence ID" value="AGZ46315.1"/>
    <property type="molecule type" value="Genomic_DNA"/>
</dbReference>
<evidence type="ECO:0000259" key="8">
    <source>
        <dbReference type="PROSITE" id="PS50850"/>
    </source>
</evidence>
<dbReference type="InterPro" id="IPR020846">
    <property type="entry name" value="MFS_dom"/>
</dbReference>
<feature type="domain" description="Major facilitator superfamily (MFS) profile" evidence="8">
    <location>
        <begin position="17"/>
        <end position="394"/>
    </location>
</feature>
<evidence type="ECO:0000256" key="7">
    <source>
        <dbReference type="SAM" id="Phobius"/>
    </source>
</evidence>
<feature type="transmembrane region" description="Helical" evidence="7">
    <location>
        <begin position="283"/>
        <end position="299"/>
    </location>
</feature>
<feature type="transmembrane region" description="Helical" evidence="7">
    <location>
        <begin position="106"/>
        <end position="130"/>
    </location>
</feature>
<evidence type="ECO:0000313" key="10">
    <source>
        <dbReference type="Proteomes" id="UP000017746"/>
    </source>
</evidence>
<feature type="transmembrane region" description="Helical" evidence="7">
    <location>
        <begin position="82"/>
        <end position="100"/>
    </location>
</feature>
<proteinExistence type="predicted"/>
<feature type="transmembrane region" description="Helical" evidence="7">
    <location>
        <begin position="142"/>
        <end position="162"/>
    </location>
</feature>
<dbReference type="InterPro" id="IPR050171">
    <property type="entry name" value="MFS_Transporters"/>
</dbReference>
<dbReference type="KEGG" id="afs:AFR_40305"/>
<evidence type="ECO:0000256" key="4">
    <source>
        <dbReference type="ARBA" id="ARBA00022692"/>
    </source>
</evidence>
<sequence>MRLRAWWADAAGGLPATYWYLWTGLLINRVGGFAVLFLSLYLTAQRGASPAVAGLVVGAYGIGGVGGTLLGGVLTDRWGRRSTLLAAHFATAAFLVALAVSTDLRLVAGFGLLLGVAQTMSGPAFVAAIIDVVPAERRSRAFNLQFWAFNLGMAGASLLAGLLAEWSYLGLFLLDAASTVLTGVLIAWKVPETLSRRPAEVVPDRGRGMRTVLADRVFLVFVGLTLLQALLYAQTNTIVPLAMAQDGLGPSDYGLVTALGGTMIVVGQLFVPRLIDRHRKARVLAVALAVMALGFSTLATADRLGFYLAAAAVWTIGSMLAAPPNAEINSELAPVELRGRYQAVFFLTFPAASFLAPALGGVSLQTFGSAHWLIVAAVGVLGAGLHLAAGPARERRVSELRSVSAGGGGRRPSP</sequence>
<protein>
    <submittedName>
        <fullName evidence="9">YhjO-like MFS-type transporter</fullName>
    </submittedName>
</protein>
<comment type="subcellular location">
    <subcellularLocation>
        <location evidence="1">Cell membrane</location>
        <topology evidence="1">Multi-pass membrane protein</topology>
    </subcellularLocation>
</comment>
<evidence type="ECO:0000256" key="1">
    <source>
        <dbReference type="ARBA" id="ARBA00004651"/>
    </source>
</evidence>
<dbReference type="PANTHER" id="PTHR23517">
    <property type="entry name" value="RESISTANCE PROTEIN MDTM, PUTATIVE-RELATED-RELATED"/>
    <property type="match status" value="1"/>
</dbReference>
<dbReference type="InterPro" id="IPR011701">
    <property type="entry name" value="MFS"/>
</dbReference>